<feature type="transmembrane region" description="Helical" evidence="1">
    <location>
        <begin position="42"/>
        <end position="75"/>
    </location>
</feature>
<organism evidence="2 3">
    <name type="scientific">Rhodococcus opacus (strain B4)</name>
    <dbReference type="NCBI Taxonomy" id="632772"/>
    <lineage>
        <taxon>Bacteria</taxon>
        <taxon>Bacillati</taxon>
        <taxon>Actinomycetota</taxon>
        <taxon>Actinomycetes</taxon>
        <taxon>Mycobacteriales</taxon>
        <taxon>Nocardiaceae</taxon>
        <taxon>Rhodococcus</taxon>
    </lineage>
</organism>
<protein>
    <submittedName>
        <fullName evidence="2">Hypothetical membrane protein</fullName>
    </submittedName>
</protein>
<dbReference type="KEGG" id="rop:ROP_01410"/>
<dbReference type="AlphaFoldDB" id="C1ASD9"/>
<evidence type="ECO:0000256" key="1">
    <source>
        <dbReference type="SAM" id="Phobius"/>
    </source>
</evidence>
<keyword evidence="1" id="KW-0812">Transmembrane</keyword>
<proteinExistence type="predicted"/>
<evidence type="ECO:0000313" key="3">
    <source>
        <dbReference type="Proteomes" id="UP000002212"/>
    </source>
</evidence>
<dbReference type="Proteomes" id="UP000002212">
    <property type="component" value="Chromosome"/>
</dbReference>
<dbReference type="STRING" id="632772.ROP_01410"/>
<sequence>MFVMLGLPSSGGTIPLEATPSLYRWLGGFEPMHQIYRGVRAIIFFGASGAAGLIHAVWMTFAGLVIGLVVGAVITRFYDRKGLHRRLEAQAPVPVEARS</sequence>
<evidence type="ECO:0000313" key="2">
    <source>
        <dbReference type="EMBL" id="BAH48388.1"/>
    </source>
</evidence>
<keyword evidence="1" id="KW-1133">Transmembrane helix</keyword>
<keyword evidence="1" id="KW-0472">Membrane</keyword>
<gene>
    <name evidence="2" type="ordered locus">ROP_01410</name>
</gene>
<dbReference type="PATRIC" id="fig|632772.20.peg.171"/>
<dbReference type="EMBL" id="AP011115">
    <property type="protein sequence ID" value="BAH48388.1"/>
    <property type="molecule type" value="Genomic_DNA"/>
</dbReference>
<accession>C1ASD9</accession>
<dbReference type="HOGENOM" id="CLU_2318267_0_0_11"/>
<reference evidence="2 3" key="1">
    <citation type="submission" date="2009-03" db="EMBL/GenBank/DDBJ databases">
        <title>Comparison of the complete genome sequences of Rhodococcus erythropolis PR4 and Rhodococcus opacus B4.</title>
        <authorList>
            <person name="Takarada H."/>
            <person name="Sekine M."/>
            <person name="Hosoyama A."/>
            <person name="Yamada R."/>
            <person name="Fujisawa T."/>
            <person name="Omata S."/>
            <person name="Shimizu A."/>
            <person name="Tsukatani N."/>
            <person name="Tanikawa S."/>
            <person name="Fujita N."/>
            <person name="Harayama S."/>
        </authorList>
    </citation>
    <scope>NUCLEOTIDE SEQUENCE [LARGE SCALE GENOMIC DNA]</scope>
    <source>
        <strain evidence="2 3">B4</strain>
    </source>
</reference>
<name>C1ASD9_RHOOB</name>